<accession>A0A8T0I7K2</accession>
<keyword evidence="6" id="KW-1185">Reference proteome</keyword>
<feature type="region of interest" description="Disordered" evidence="3">
    <location>
        <begin position="107"/>
        <end position="201"/>
    </location>
</feature>
<dbReference type="AlphaFoldDB" id="A0A8T0I7K2"/>
<dbReference type="GO" id="GO:0008170">
    <property type="term" value="F:N-methyltransferase activity"/>
    <property type="evidence" value="ECO:0007669"/>
    <property type="project" value="InterPro"/>
</dbReference>
<feature type="compositionally biased region" description="Basic and acidic residues" evidence="3">
    <location>
        <begin position="1131"/>
        <end position="1142"/>
    </location>
</feature>
<feature type="compositionally biased region" description="Basic and acidic residues" evidence="3">
    <location>
        <begin position="134"/>
        <end position="159"/>
    </location>
</feature>
<feature type="region of interest" description="Disordered" evidence="3">
    <location>
        <begin position="1129"/>
        <end position="1148"/>
    </location>
</feature>
<dbReference type="Gene3D" id="3.40.50.150">
    <property type="entry name" value="Vaccinia Virus protein VP39"/>
    <property type="match status" value="1"/>
</dbReference>
<dbReference type="GO" id="GO:0003677">
    <property type="term" value="F:DNA binding"/>
    <property type="evidence" value="ECO:0007669"/>
    <property type="project" value="InterPro"/>
</dbReference>
<feature type="compositionally biased region" description="Acidic residues" evidence="3">
    <location>
        <begin position="176"/>
        <end position="191"/>
    </location>
</feature>
<dbReference type="Pfam" id="PF01555">
    <property type="entry name" value="N6_N4_Mtase"/>
    <property type="match status" value="1"/>
</dbReference>
<feature type="compositionally biased region" description="Basic and acidic residues" evidence="3">
    <location>
        <begin position="192"/>
        <end position="201"/>
    </location>
</feature>
<evidence type="ECO:0000313" key="5">
    <source>
        <dbReference type="EMBL" id="KAG0579660.1"/>
    </source>
</evidence>
<feature type="compositionally biased region" description="Polar residues" evidence="3">
    <location>
        <begin position="821"/>
        <end position="840"/>
    </location>
</feature>
<protein>
    <recommendedName>
        <fullName evidence="4">DNA methylase N-4/N-6 domain-containing protein</fullName>
    </recommendedName>
</protein>
<evidence type="ECO:0000256" key="1">
    <source>
        <dbReference type="ARBA" id="ARBA00022603"/>
    </source>
</evidence>
<dbReference type="SUPFAM" id="SSF53335">
    <property type="entry name" value="S-adenosyl-L-methionine-dependent methyltransferases"/>
    <property type="match status" value="1"/>
</dbReference>
<organism evidence="5 6">
    <name type="scientific">Ceratodon purpureus</name>
    <name type="common">Fire moss</name>
    <name type="synonym">Dicranum purpureum</name>
    <dbReference type="NCBI Taxonomy" id="3225"/>
    <lineage>
        <taxon>Eukaryota</taxon>
        <taxon>Viridiplantae</taxon>
        <taxon>Streptophyta</taxon>
        <taxon>Embryophyta</taxon>
        <taxon>Bryophyta</taxon>
        <taxon>Bryophytina</taxon>
        <taxon>Bryopsida</taxon>
        <taxon>Dicranidae</taxon>
        <taxon>Pseudoditrichales</taxon>
        <taxon>Ditrichaceae</taxon>
        <taxon>Ceratodon</taxon>
    </lineage>
</organism>
<feature type="compositionally biased region" description="Polar residues" evidence="3">
    <location>
        <begin position="51"/>
        <end position="63"/>
    </location>
</feature>
<name>A0A8T0I7K2_CERPU</name>
<sequence>MVETRAVRRAKALLEGIGKAANTTIEPALGLQGDLECYSHTYRRRGVRSFPGTSDQLSSQMEQQVGFDDENSVSPSNGQSNSNFDNAAPPLTVEDYNANNALQATDGIGGNFAGDHQSQDGDDNATQDLNHPLNFKEFDGDGDKNEDSDSGMDDNRGEDSDAEELDGGQSDPEGPNSDEERPELEEDDEDIHSDTERVPMELVLEPRDQYEMIVAHRKTRVNSIQILKRLELFQNGKAQMHIPLCRMRKLQVVRPALENDVAKMQAEFSHGYRDGASVFYVSTTNFQGQEKFVTEAERAKWSAHWRTRDQEFEEFLSRDPELAELSNKFFYVWDGNHRLVAWYEFIRKSHKQDLEWHYMVRSIVLRTAENVTDVLTAMHDINKSNENSHVKQNLVHTLHRMQKVGTLPLEKFKDILTSEEMAAAKKQQDVPLEKRPWYPLSRAKFLDYIYSQDIMEAGDEGQRRYEDETHRRRRTAEGLNAAINGAMEAKRKALTAPFNKFLAIANPANGKNFLPEIAKHWSANIVAEMTTEKLQNLAASCIPPSEKEHLLKLWNSSKSDRKMKKFPISPFNDVVFNNYLHKYVFWYQLKAASLKLYTTIMMDYPTSEKPVPVSLEKYIDYNRIHQWDYAFNIPIMKKQISKSAEWDTPKQPHGEPAMNRLIYRYWKHILLKEGVVTNEHPSFASWLDIQNPDTMFMSDQAKDWSQEHLNACHWYIEMDPNETPPHLVELRKQVEPAFQKPAPIQAEGCGRVSGVDVAPGRAATPKVRSGNSVPAKATTVAATGREVGAKKRQAPKSPVEDGAPKRGKHSDQDQDLADTVEVNQSEAKSSRSQSHWGGAQASVQRTDLIFRAPSGADYYEQIENKAVGTFLGTDSATFEEFARKARGNEETYIGGKKGMFPCADLIIIDTPFDSIVSGFGNQVPKWNSMGGKPKEWYSTRFEFASRFLHDDGGILIFMPSGMNYEIMRLSIEHRLRTKCEWSCHQSEPLTHPLYDDMMTYMFSALLLLKTGRAQGKANWDRLPKPLKLNSDPLLANTPEDPLRFLSLRNDVQTPTLGVDQKSLRGPHEKSDVFFQTLIDMCSKEGDIVVDLSASTGASLRACRASGRHFFGIEEDLNIFQAVLMPMAKQTESPKSRNGRGMDAELLSP</sequence>
<feature type="compositionally biased region" description="Basic and acidic residues" evidence="3">
    <location>
        <begin position="798"/>
        <end position="812"/>
    </location>
</feature>
<reference evidence="5" key="1">
    <citation type="submission" date="2020-06" db="EMBL/GenBank/DDBJ databases">
        <title>WGS assembly of Ceratodon purpureus strain R40.</title>
        <authorList>
            <person name="Carey S.B."/>
            <person name="Jenkins J."/>
            <person name="Shu S."/>
            <person name="Lovell J.T."/>
            <person name="Sreedasyam A."/>
            <person name="Maumus F."/>
            <person name="Tiley G.P."/>
            <person name="Fernandez-Pozo N."/>
            <person name="Barry K."/>
            <person name="Chen C."/>
            <person name="Wang M."/>
            <person name="Lipzen A."/>
            <person name="Daum C."/>
            <person name="Saski C.A."/>
            <person name="Payton A.C."/>
            <person name="Mcbreen J.C."/>
            <person name="Conrad R.E."/>
            <person name="Kollar L.M."/>
            <person name="Olsson S."/>
            <person name="Huttunen S."/>
            <person name="Landis J.B."/>
            <person name="Wickett N.J."/>
            <person name="Johnson M.G."/>
            <person name="Rensing S.A."/>
            <person name="Grimwood J."/>
            <person name="Schmutz J."/>
            <person name="Mcdaniel S.F."/>
        </authorList>
    </citation>
    <scope>NUCLEOTIDE SEQUENCE</scope>
    <source>
        <strain evidence="5">R40</strain>
    </source>
</reference>
<proteinExistence type="predicted"/>
<evidence type="ECO:0000259" key="4">
    <source>
        <dbReference type="Pfam" id="PF01555"/>
    </source>
</evidence>
<dbReference type="InterPro" id="IPR002941">
    <property type="entry name" value="DNA_methylase_N4/N6"/>
</dbReference>
<comment type="caution">
    <text evidence="5">The sequence shown here is derived from an EMBL/GenBank/DDBJ whole genome shotgun (WGS) entry which is preliminary data.</text>
</comment>
<dbReference type="InterPro" id="IPR029063">
    <property type="entry name" value="SAM-dependent_MTases_sf"/>
</dbReference>
<dbReference type="EMBL" id="CM026424">
    <property type="protein sequence ID" value="KAG0579660.1"/>
    <property type="molecule type" value="Genomic_DNA"/>
</dbReference>
<evidence type="ECO:0000256" key="3">
    <source>
        <dbReference type="SAM" id="MobiDB-lite"/>
    </source>
</evidence>
<keyword evidence="2" id="KW-0808">Transferase</keyword>
<feature type="domain" description="DNA methylase N-4/N-6" evidence="4">
    <location>
        <begin position="904"/>
        <end position="1120"/>
    </location>
</feature>
<evidence type="ECO:0000256" key="2">
    <source>
        <dbReference type="ARBA" id="ARBA00022679"/>
    </source>
</evidence>
<feature type="region of interest" description="Disordered" evidence="3">
    <location>
        <begin position="761"/>
        <end position="840"/>
    </location>
</feature>
<evidence type="ECO:0000313" key="6">
    <source>
        <dbReference type="Proteomes" id="UP000822688"/>
    </source>
</evidence>
<feature type="compositionally biased region" description="Polar residues" evidence="3">
    <location>
        <begin position="72"/>
        <end position="85"/>
    </location>
</feature>
<dbReference type="GO" id="GO:0032259">
    <property type="term" value="P:methylation"/>
    <property type="evidence" value="ECO:0007669"/>
    <property type="project" value="UniProtKB-KW"/>
</dbReference>
<keyword evidence="1" id="KW-0489">Methyltransferase</keyword>
<dbReference type="Proteomes" id="UP000822688">
    <property type="component" value="Chromosome 4"/>
</dbReference>
<feature type="region of interest" description="Disordered" evidence="3">
    <location>
        <begin position="48"/>
        <end position="92"/>
    </location>
</feature>
<gene>
    <name evidence="5" type="ORF">KC19_4G114500</name>
</gene>